<evidence type="ECO:0000313" key="1">
    <source>
        <dbReference type="EMBL" id="CAG7829870.1"/>
    </source>
</evidence>
<dbReference type="PANTHER" id="PTHR47331:SF5">
    <property type="entry name" value="RIBONUCLEASE H"/>
    <property type="match status" value="1"/>
</dbReference>
<name>A0A8J2L7G3_9HEXA</name>
<dbReference type="Proteomes" id="UP000708208">
    <property type="component" value="Unassembled WGS sequence"/>
</dbReference>
<reference evidence="1" key="1">
    <citation type="submission" date="2021-06" db="EMBL/GenBank/DDBJ databases">
        <authorList>
            <person name="Hodson N. C."/>
            <person name="Mongue J. A."/>
            <person name="Jaron S. K."/>
        </authorList>
    </citation>
    <scope>NUCLEOTIDE SEQUENCE</scope>
</reference>
<comment type="caution">
    <text evidence="1">The sequence shown here is derived from an EMBL/GenBank/DDBJ whole genome shotgun (WGS) entry which is preliminary data.</text>
</comment>
<dbReference type="OrthoDB" id="6434680at2759"/>
<organism evidence="1 2">
    <name type="scientific">Allacma fusca</name>
    <dbReference type="NCBI Taxonomy" id="39272"/>
    <lineage>
        <taxon>Eukaryota</taxon>
        <taxon>Metazoa</taxon>
        <taxon>Ecdysozoa</taxon>
        <taxon>Arthropoda</taxon>
        <taxon>Hexapoda</taxon>
        <taxon>Collembola</taxon>
        <taxon>Symphypleona</taxon>
        <taxon>Sminthuridae</taxon>
        <taxon>Allacma</taxon>
    </lineage>
</organism>
<proteinExistence type="predicted"/>
<keyword evidence="2" id="KW-1185">Reference proteome</keyword>
<protein>
    <submittedName>
        <fullName evidence="1">Uncharacterized protein</fullName>
    </submittedName>
</protein>
<dbReference type="PANTHER" id="PTHR47331">
    <property type="entry name" value="PHD-TYPE DOMAIN-CONTAINING PROTEIN"/>
    <property type="match status" value="1"/>
</dbReference>
<accession>A0A8J2L7G3</accession>
<feature type="non-terminal residue" evidence="1">
    <location>
        <position position="1"/>
    </location>
</feature>
<dbReference type="EMBL" id="CAJVCH010553282">
    <property type="protein sequence ID" value="CAG7829870.1"/>
    <property type="molecule type" value="Genomic_DNA"/>
</dbReference>
<sequence>LALNIMENSSTRVNNRWMTGLLWRNKDVVLPGSRSQAERRLRHIEKKMDNDADFSKAYCSKIDDHIAKGYVRELTFAEANIETNKTWYLPHFAVVNPNKPGKIRVVWDAAAKSNGVSLNSQLLTGPDLYNSLPGVIFKFRQRAVAISADIQEMFLQIKILPEDCRAQRFLWRGEDR</sequence>
<evidence type="ECO:0000313" key="2">
    <source>
        <dbReference type="Proteomes" id="UP000708208"/>
    </source>
</evidence>
<gene>
    <name evidence="1" type="ORF">AFUS01_LOCUS39711</name>
</gene>
<dbReference type="AlphaFoldDB" id="A0A8J2L7G3"/>
<feature type="non-terminal residue" evidence="1">
    <location>
        <position position="176"/>
    </location>
</feature>